<evidence type="ECO:0000313" key="2">
    <source>
        <dbReference type="EMBL" id="EKC57376.1"/>
    </source>
</evidence>
<name>K1TDT8_9ZZZZ</name>
<protein>
    <submittedName>
        <fullName evidence="2">GTP-sensing transcriptional pleiotropic repressor CodY</fullName>
    </submittedName>
</protein>
<dbReference type="PANTHER" id="PTHR40062:SF1">
    <property type="entry name" value="GLOBAL TRANSCRIPTIONAL REGULATOR CODY"/>
    <property type="match status" value="1"/>
</dbReference>
<evidence type="ECO:0000259" key="1">
    <source>
        <dbReference type="Pfam" id="PF08222"/>
    </source>
</evidence>
<gene>
    <name evidence="2" type="ORF">OBE_10560</name>
</gene>
<proteinExistence type="predicted"/>
<dbReference type="Pfam" id="PF08222">
    <property type="entry name" value="HTH_CodY"/>
    <property type="match status" value="1"/>
</dbReference>
<dbReference type="InterPro" id="IPR014154">
    <property type="entry name" value="CodY"/>
</dbReference>
<dbReference type="SUPFAM" id="SSF46785">
    <property type="entry name" value="Winged helix' DNA-binding domain"/>
    <property type="match status" value="1"/>
</dbReference>
<dbReference type="InterPro" id="IPR036388">
    <property type="entry name" value="WH-like_DNA-bd_sf"/>
</dbReference>
<dbReference type="InterPro" id="IPR013198">
    <property type="entry name" value="GTP_trans_reg_CodY_C"/>
</dbReference>
<sequence>MEAITHIFDELNGMEGILVASKIADRVGITRSVIVNALRKFESAGVIESRSSGMKGTYIKVLNDAVFDEIEELKRQNGRN</sequence>
<accession>K1TDT8</accession>
<reference evidence="2" key="1">
    <citation type="journal article" date="2013" name="Environ. Microbiol.">
        <title>Microbiota from the distal guts of lean and obese adolescents exhibit partial functional redundancy besides clear differences in community structure.</title>
        <authorList>
            <person name="Ferrer M."/>
            <person name="Ruiz A."/>
            <person name="Lanza F."/>
            <person name="Haange S.B."/>
            <person name="Oberbach A."/>
            <person name="Till H."/>
            <person name="Bargiela R."/>
            <person name="Campoy C."/>
            <person name="Segura M.T."/>
            <person name="Richter M."/>
            <person name="von Bergen M."/>
            <person name="Seifert J."/>
            <person name="Suarez A."/>
        </authorList>
    </citation>
    <scope>NUCLEOTIDE SEQUENCE</scope>
</reference>
<dbReference type="AlphaFoldDB" id="K1TDT8"/>
<dbReference type="Gene3D" id="1.10.10.10">
    <property type="entry name" value="Winged helix-like DNA-binding domain superfamily/Winged helix DNA-binding domain"/>
    <property type="match status" value="1"/>
</dbReference>
<dbReference type="GO" id="GO:0045892">
    <property type="term" value="P:negative regulation of DNA-templated transcription"/>
    <property type="evidence" value="ECO:0007669"/>
    <property type="project" value="InterPro"/>
</dbReference>
<dbReference type="PANTHER" id="PTHR40062">
    <property type="entry name" value="GTP-SENSING TRANSCRIPTIONAL PLEIOTROPIC REPRESSOR CODY"/>
    <property type="match status" value="1"/>
</dbReference>
<dbReference type="GO" id="GO:0003677">
    <property type="term" value="F:DNA binding"/>
    <property type="evidence" value="ECO:0007669"/>
    <property type="project" value="InterPro"/>
</dbReference>
<comment type="caution">
    <text evidence="2">The sequence shown here is derived from an EMBL/GenBank/DDBJ whole genome shotgun (WGS) entry which is preliminary data.</text>
</comment>
<dbReference type="EMBL" id="AJWZ01007271">
    <property type="protein sequence ID" value="EKC57376.1"/>
    <property type="molecule type" value="Genomic_DNA"/>
</dbReference>
<dbReference type="GO" id="GO:0003700">
    <property type="term" value="F:DNA-binding transcription factor activity"/>
    <property type="evidence" value="ECO:0007669"/>
    <property type="project" value="InterPro"/>
</dbReference>
<organism evidence="2">
    <name type="scientific">human gut metagenome</name>
    <dbReference type="NCBI Taxonomy" id="408170"/>
    <lineage>
        <taxon>unclassified sequences</taxon>
        <taxon>metagenomes</taxon>
        <taxon>organismal metagenomes</taxon>
    </lineage>
</organism>
<feature type="domain" description="Global transcriptional regulator CodY C-terminal" evidence="1">
    <location>
        <begin position="15"/>
        <end position="74"/>
    </location>
</feature>
<dbReference type="InterPro" id="IPR036390">
    <property type="entry name" value="WH_DNA-bd_sf"/>
</dbReference>
<dbReference type="GO" id="GO:0005525">
    <property type="term" value="F:GTP binding"/>
    <property type="evidence" value="ECO:0007669"/>
    <property type="project" value="InterPro"/>
</dbReference>